<protein>
    <submittedName>
        <fullName evidence="2">ATP-dependent nuclease subunit B</fullName>
    </submittedName>
</protein>
<dbReference type="HOGENOM" id="CLU_012377_0_0_5"/>
<organism evidence="2 3">
    <name type="scientific">Methyloceanibacter caenitepidi</name>
    <dbReference type="NCBI Taxonomy" id="1384459"/>
    <lineage>
        <taxon>Bacteria</taxon>
        <taxon>Pseudomonadati</taxon>
        <taxon>Pseudomonadota</taxon>
        <taxon>Alphaproteobacteria</taxon>
        <taxon>Hyphomicrobiales</taxon>
        <taxon>Hyphomicrobiaceae</taxon>
        <taxon>Methyloceanibacter</taxon>
    </lineage>
</organism>
<name>A0A0A8JZN6_9HYPH</name>
<gene>
    <name evidence="2" type="ORF">GL4_0566</name>
</gene>
<dbReference type="SUPFAM" id="SSF52540">
    <property type="entry name" value="P-loop containing nucleoside triphosphate hydrolases"/>
    <property type="match status" value="1"/>
</dbReference>
<dbReference type="InterPro" id="IPR014153">
    <property type="entry name" value="Ds_break_AddB"/>
</dbReference>
<keyword evidence="3" id="KW-1185">Reference proteome</keyword>
<dbReference type="AlphaFoldDB" id="A0A0A8JZN6"/>
<proteinExistence type="predicted"/>
<dbReference type="KEGG" id="mcg:GL4_0566"/>
<dbReference type="InterPro" id="IPR027417">
    <property type="entry name" value="P-loop_NTPase"/>
</dbReference>
<evidence type="ECO:0000259" key="1">
    <source>
        <dbReference type="Pfam" id="PF12705"/>
    </source>
</evidence>
<feature type="domain" description="PD-(D/E)XK endonuclease-like" evidence="1">
    <location>
        <begin position="719"/>
        <end position="938"/>
    </location>
</feature>
<dbReference type="InterPro" id="IPR011604">
    <property type="entry name" value="PDDEXK-like_dom_sf"/>
</dbReference>
<sequence>MPGGAEPSLLDLPRTTIYLPTRRAARTLREAFLEQSGGEALLLPKILALGHADEDEALVLDGERFAEADATLGIPAIEPTARLIALTRMILAWSRGLAAGSSGDEVHLPMTPAQAASLAGDLAALMDSTESEEVDLTALETLVPDELAAHWGETVDFLTIVTEQWPAYLDEIGLASPVGRRNLLMAQETARITAGSPYPVIAAGSTGTVPATARLLETIAHLPNGAVVLPGLDLFLDSESWETLHRHPEHPQAGMAELLKKLGATRDDVGLVPGSDPGPAAQARLRLASETLRPAETTERWPEAFTDEAGGSTSDLAEALEGLSLVAAPTAHDEAEVIALILRGCIEAPGKTAALVTPDRELARRVAARLRDYGLDIDDSAGTPVRRTLPGAFLDLVLAAVESDFAPPDLMALLKHPLTRLSRPAGDIRRLGRVLERAVFRETYLGRGLISVAKALTRIDARVPVSKPERSAAAALVEALEAAFAPLVDLFEGGAPHDAASLVRAHTAAAEALARDETGAIPLWGGDAGEALTVLLSRLIEEGGGFEMPARSYPAVYRTLLAGHAVRPTRPAHPRLFIWGQLEARLQQPDLMVLGGLNEGTWPKPQESDPWLSRPMREKLGLSSPERRIGLAAHDFAQALGATSVVLSRALKVEGVPTVPSRWLQRLQALVDAAKLSKALAPREDWIAWARDRDTIDDGAFKPAERPRPCPPIAARPRSLSVTQIERWIANPYEIYARHILKLVPLSPLGAEPDNAMRGSAFHAILRKFTEAYPEALPKDIEAVLNEIGDATFATLGDNPSLHAFWRPGFRRFAAWFAATEPARRADIVQSFAEVTGVLELPSGFRLTARADRIDAAEDGTLVIYDYKTGPPPNQSHVKELYRPQLPLEAAIAQGGGFEGLGARAVTGLEYIRASGRGDGGEQHAASKETPAVLAKCALEQLEALVAYFDDPKTPYEVKRRASAGFTDAYRFDDYAQLARVPEWLTEGEGS</sequence>
<accession>A0A0A8JZN6</accession>
<dbReference type="NCBIfam" id="TIGR02786">
    <property type="entry name" value="addB_alphas"/>
    <property type="match status" value="1"/>
</dbReference>
<evidence type="ECO:0000313" key="3">
    <source>
        <dbReference type="Proteomes" id="UP000031643"/>
    </source>
</evidence>
<dbReference type="Proteomes" id="UP000031643">
    <property type="component" value="Chromosome"/>
</dbReference>
<reference evidence="2 3" key="1">
    <citation type="submission" date="2014-09" db="EMBL/GenBank/DDBJ databases">
        <title>Genome sequencing of Methyloceanibacter caenitepidi Gela4.</title>
        <authorList>
            <person name="Takeuchi M."/>
            <person name="Susumu S."/>
            <person name="Kamagata Y."/>
            <person name="Oshima K."/>
            <person name="Hattori M."/>
            <person name="Iwasaki W."/>
        </authorList>
    </citation>
    <scope>NUCLEOTIDE SEQUENCE [LARGE SCALE GENOMIC DNA]</scope>
    <source>
        <strain evidence="2 3">Gela4</strain>
    </source>
</reference>
<evidence type="ECO:0000313" key="2">
    <source>
        <dbReference type="EMBL" id="BAQ16030.1"/>
    </source>
</evidence>
<dbReference type="EMBL" id="AP014648">
    <property type="protein sequence ID" value="BAQ16030.1"/>
    <property type="molecule type" value="Genomic_DNA"/>
</dbReference>
<dbReference type="STRING" id="1384459.GL4_0566"/>
<dbReference type="Pfam" id="PF12705">
    <property type="entry name" value="PDDEXK_1"/>
    <property type="match status" value="1"/>
</dbReference>
<dbReference type="InterPro" id="IPR038726">
    <property type="entry name" value="PDDEXK_AddAB-type"/>
</dbReference>
<dbReference type="Gene3D" id="3.90.320.10">
    <property type="match status" value="1"/>
</dbReference>